<proteinExistence type="predicted"/>
<feature type="domain" description="EGF-like" evidence="1">
    <location>
        <begin position="697"/>
        <end position="739"/>
    </location>
</feature>
<dbReference type="VEuPathDB" id="GiardiaDB:SS50377_24111"/>
<protein>
    <submittedName>
        <fullName evidence="2">Cysteine-rich protein</fullName>
    </submittedName>
</protein>
<feature type="domain" description="EGF-like" evidence="1">
    <location>
        <begin position="409"/>
        <end position="442"/>
    </location>
</feature>
<sequence length="1257" mass="133571">MSGSCDLNLSNNGCNNNYSCTSPTANARCTPCAQITEGFYCKYSRNGNVRNCKNCNSYSCTQCLEFYLLDDTGQNCFPNFCSTYVSQCANGQVCPANSIDRSDCQACTQSQATPCKCGKKANCSICDGTGKKCGACLKGFVLDDGNCVLESNICNQFRQSILCDDGSYCNGDFGDTCELCAKLQLNQSCKCANGEVKNCVKCGADGCSACLDKYAVQFGRCQLNTCGQIQNTLNCAFNHLCKDGSSPNQVCIACDETQQCNCGTILGCKTCGDAINTCGSCFVGYHIKDGKCVRDTNSCGESFDSALCDTGSYCNGTFGVKCIVCTFINYNSACRCGENQIQNCTACTTGDCTACKLGLYPVNNICSPNTCVGGQKSTQCAVNNYCPVTPAGQTTNCLLCSEKSTVACNCGAEDNCATCDAGLTKCNKCLRGFESTTAGKCTQIPNICDQNGSSSLCQQDNFCSGSFLETCKSCANITTDLSCNCGGNLLQNCVKCDGSLCKKCLTGYHPIKGVCQVNICDRQLSNTQCASGFYCKKDSKENDPCTVCDKNQTQPCKCGVASNCATCGITPSTCQDCLSDLVLDPSTLSCITQQTGSNVCNSEKTSAGCFNNYFCDGKENEACQSCVVLQQGQKCKCDTALVENCQFCIGTVCQACVRGYEAINGICVPNKCGDEGKSCLPGFFCPTDATKDMSCRPCSLDNQELCNCGAAAHCQSCTSLNNQCQTCVSGFTLINGVCAVPPNCNAILPCPIGQYCNNLTCETCLDQQIACSCGEAVNCQNCGQQGACLNCINGWLQDANGNCKIPICTIPPGRDKYCAGPESPQDCSTNPLVISSMQHSCNCLKTPDGQIAANCANCEPDINQCKQCLNDHTLMSGICVFTPPGYKGSCDDLGTSKWCAEGLGCKQYGQCINCATLDVGMSCKCAADTLQLNCAECDGSGCKRCVEGATMIEGACRVKCTNVAQCSDGEQCDLAQQVCVTCDGMQFCKCAANQNCLGCTVDKKCNGCLDGYVQNVQGSCQNCDAGYELIHEFPSVCEILQQTSTALGPWDVVGCVAAGATIVAIRGLPDLLLHAPPQEVLHPAQHVQQVSGLVTHCTRCGMSPRADREGLRLQEKCVVDTTGRGTVLALGNCCSRCVLGVQQPPGEHAAGLRQTSPFAPQTRLAALHWSGCGYEQFSICQFTPSACPDGRYIAVLLSSRTASVLCNTWMVETQLNHSLWQLTTAMPTHHKQFSRVKRKSFHNDTGVRNHMDYIANV</sequence>
<dbReference type="VEuPathDB" id="GiardiaDB:SS50377_24110"/>
<dbReference type="InterPro" id="IPR000742">
    <property type="entry name" value="EGF"/>
</dbReference>
<reference evidence="2" key="1">
    <citation type="journal article" date="2014" name="PLoS Genet.">
        <title>The Genome of Spironucleus salmonicida Highlights a Fish Pathogen Adapted to Fluctuating Environments.</title>
        <authorList>
            <person name="Xu F."/>
            <person name="Jerlstrom-Hultqvist J."/>
            <person name="Einarsson E."/>
            <person name="Astvaldsson A."/>
            <person name="Svard S.G."/>
            <person name="Andersson J.O."/>
        </authorList>
    </citation>
    <scope>NUCLEOTIDE SEQUENCE</scope>
</reference>
<dbReference type="EMBL" id="KI546128">
    <property type="protein sequence ID" value="EST44109.1"/>
    <property type="molecule type" value="Genomic_DNA"/>
</dbReference>
<name>V6LTJ2_9EUKA</name>
<feature type="domain" description="EGF-like" evidence="1">
    <location>
        <begin position="636"/>
        <end position="668"/>
    </location>
</feature>
<gene>
    <name evidence="2" type="ORF">SS50377_16108</name>
</gene>
<accession>V6LTJ2</accession>
<evidence type="ECO:0000313" key="2">
    <source>
        <dbReference type="EMBL" id="EST44109.1"/>
    </source>
</evidence>
<evidence type="ECO:0000259" key="1">
    <source>
        <dbReference type="SMART" id="SM00181"/>
    </source>
</evidence>
<dbReference type="AlphaFoldDB" id="V6LTJ2"/>
<dbReference type="SMART" id="SM00261">
    <property type="entry name" value="FU"/>
    <property type="match status" value="4"/>
</dbReference>
<dbReference type="InterPro" id="IPR006212">
    <property type="entry name" value="Furin_repeat"/>
</dbReference>
<feature type="domain" description="EGF-like" evidence="1">
    <location>
        <begin position="114"/>
        <end position="148"/>
    </location>
</feature>
<feature type="domain" description="EGF-like" evidence="1">
    <location>
        <begin position="4"/>
        <end position="42"/>
    </location>
</feature>
<dbReference type="SMART" id="SM00181">
    <property type="entry name" value="EGF"/>
    <property type="match status" value="7"/>
</dbReference>
<organism evidence="2">
    <name type="scientific">Spironucleus salmonicida</name>
    <dbReference type="NCBI Taxonomy" id="348837"/>
    <lineage>
        <taxon>Eukaryota</taxon>
        <taxon>Metamonada</taxon>
        <taxon>Diplomonadida</taxon>
        <taxon>Hexamitidae</taxon>
        <taxon>Hexamitinae</taxon>
        <taxon>Spironucleus</taxon>
    </lineage>
</organism>
<feature type="domain" description="EGF-like" evidence="1">
    <location>
        <begin position="989"/>
        <end position="1021"/>
    </location>
</feature>
<feature type="domain" description="EGF-like" evidence="1">
    <location>
        <begin position="898"/>
        <end position="935"/>
    </location>
</feature>